<comment type="caution">
    <text evidence="3">The sequence shown here is derived from an EMBL/GenBank/DDBJ whole genome shotgun (WGS) entry which is preliminary data.</text>
</comment>
<dbReference type="RefSeq" id="WP_146590020.1">
    <property type="nucleotide sequence ID" value="NZ_SJPO01000010.1"/>
</dbReference>
<proteinExistence type="predicted"/>
<keyword evidence="3" id="KW-0378">Hydrolase</keyword>
<dbReference type="PANTHER" id="PTHR46623">
    <property type="entry name" value="CARBOXYMETHYLENEBUTENOLIDASE-RELATED"/>
    <property type="match status" value="1"/>
</dbReference>
<dbReference type="Pfam" id="PF01738">
    <property type="entry name" value="DLH"/>
    <property type="match status" value="1"/>
</dbReference>
<accession>A0A5C5YDZ2</accession>
<feature type="chain" id="PRO_5022681677" evidence="1">
    <location>
        <begin position="24"/>
        <end position="274"/>
    </location>
</feature>
<dbReference type="GO" id="GO:0008806">
    <property type="term" value="F:carboxymethylenebutenolidase activity"/>
    <property type="evidence" value="ECO:0007669"/>
    <property type="project" value="UniProtKB-EC"/>
</dbReference>
<dbReference type="PANTHER" id="PTHR46623:SF6">
    <property type="entry name" value="ALPHA_BETA-HYDROLASES SUPERFAMILY PROTEIN"/>
    <property type="match status" value="1"/>
</dbReference>
<dbReference type="Proteomes" id="UP000318478">
    <property type="component" value="Unassembled WGS sequence"/>
</dbReference>
<name>A0A5C5YDZ2_9BACT</name>
<feature type="domain" description="Dienelactone hydrolase" evidence="2">
    <location>
        <begin position="51"/>
        <end position="256"/>
    </location>
</feature>
<keyword evidence="4" id="KW-1185">Reference proteome</keyword>
<organism evidence="3 4">
    <name type="scientific">Posidoniimonas polymericola</name>
    <dbReference type="NCBI Taxonomy" id="2528002"/>
    <lineage>
        <taxon>Bacteria</taxon>
        <taxon>Pseudomonadati</taxon>
        <taxon>Planctomycetota</taxon>
        <taxon>Planctomycetia</taxon>
        <taxon>Pirellulales</taxon>
        <taxon>Lacipirellulaceae</taxon>
        <taxon>Posidoniimonas</taxon>
    </lineage>
</organism>
<evidence type="ECO:0000313" key="4">
    <source>
        <dbReference type="Proteomes" id="UP000318478"/>
    </source>
</evidence>
<evidence type="ECO:0000259" key="2">
    <source>
        <dbReference type="Pfam" id="PF01738"/>
    </source>
</evidence>
<dbReference type="EMBL" id="SJPO01000010">
    <property type="protein sequence ID" value="TWT73570.1"/>
    <property type="molecule type" value="Genomic_DNA"/>
</dbReference>
<evidence type="ECO:0000256" key="1">
    <source>
        <dbReference type="SAM" id="SignalP"/>
    </source>
</evidence>
<reference evidence="3 4" key="1">
    <citation type="submission" date="2019-02" db="EMBL/GenBank/DDBJ databases">
        <title>Deep-cultivation of Planctomycetes and their phenomic and genomic characterization uncovers novel biology.</title>
        <authorList>
            <person name="Wiegand S."/>
            <person name="Jogler M."/>
            <person name="Boedeker C."/>
            <person name="Pinto D."/>
            <person name="Vollmers J."/>
            <person name="Rivas-Marin E."/>
            <person name="Kohn T."/>
            <person name="Peeters S.H."/>
            <person name="Heuer A."/>
            <person name="Rast P."/>
            <person name="Oberbeckmann S."/>
            <person name="Bunk B."/>
            <person name="Jeske O."/>
            <person name="Meyerdierks A."/>
            <person name="Storesund J.E."/>
            <person name="Kallscheuer N."/>
            <person name="Luecker S."/>
            <person name="Lage O.M."/>
            <person name="Pohl T."/>
            <person name="Merkel B.J."/>
            <person name="Hornburger P."/>
            <person name="Mueller R.-W."/>
            <person name="Bruemmer F."/>
            <person name="Labrenz M."/>
            <person name="Spormann A.M."/>
            <person name="Op Den Camp H."/>
            <person name="Overmann J."/>
            <person name="Amann R."/>
            <person name="Jetten M.S.M."/>
            <person name="Mascher T."/>
            <person name="Medema M.H."/>
            <person name="Devos D.P."/>
            <person name="Kaster A.-K."/>
            <person name="Ovreas L."/>
            <person name="Rohde M."/>
            <person name="Galperin M.Y."/>
            <person name="Jogler C."/>
        </authorList>
    </citation>
    <scope>NUCLEOTIDE SEQUENCE [LARGE SCALE GENOMIC DNA]</scope>
    <source>
        <strain evidence="3 4">Pla123a</strain>
    </source>
</reference>
<dbReference type="InterPro" id="IPR051049">
    <property type="entry name" value="Dienelactone_hydrolase-like"/>
</dbReference>
<gene>
    <name evidence="3" type="primary">clcD</name>
    <name evidence="3" type="ORF">Pla123a_39060</name>
</gene>
<keyword evidence="1" id="KW-0732">Signal</keyword>
<dbReference type="InterPro" id="IPR002925">
    <property type="entry name" value="Dienelactn_hydro"/>
</dbReference>
<dbReference type="OrthoDB" id="9771666at2"/>
<feature type="signal peptide" evidence="1">
    <location>
        <begin position="1"/>
        <end position="23"/>
    </location>
</feature>
<protein>
    <submittedName>
        <fullName evidence="3">Carboxymethylenebutenolidase</fullName>
        <ecNumber evidence="3">3.1.1.45</ecNumber>
    </submittedName>
</protein>
<sequence precursor="true">MRHATLPCLAVFVSLLSTVRAQGEDPVTRLENSPRHHEWVNIKTDAGRTVRTFVAFPEAPGPTAALVVIHENRGLNVWARSFADQMAEAGYLAIAPDLLSGTGPDGGGTEAFGSADAARNGIYKLPDEQVGADLDAVIAFAQKHPAGTGVVAAAGFCWGGGKSFAHAATNSGVSAACVFYGTAPQDDATYQAISAPVYGFYGGNDHRITGAVPEVKKKMETLGKKYDPVAYEGAGHAYMRAGESASEGDPNYEARAKSLVRLKGILSELTKEKQ</sequence>
<dbReference type="InterPro" id="IPR029058">
    <property type="entry name" value="AB_hydrolase_fold"/>
</dbReference>
<dbReference type="AlphaFoldDB" id="A0A5C5YDZ2"/>
<dbReference type="Gene3D" id="3.40.50.1820">
    <property type="entry name" value="alpha/beta hydrolase"/>
    <property type="match status" value="1"/>
</dbReference>
<dbReference type="SUPFAM" id="SSF53474">
    <property type="entry name" value="alpha/beta-Hydrolases"/>
    <property type="match status" value="1"/>
</dbReference>
<dbReference type="EC" id="3.1.1.45" evidence="3"/>
<evidence type="ECO:0000313" key="3">
    <source>
        <dbReference type="EMBL" id="TWT73570.1"/>
    </source>
</evidence>